<dbReference type="RefSeq" id="WP_100235001.1">
    <property type="nucleotide sequence ID" value="NZ_PGVG01000029.1"/>
</dbReference>
<keyword evidence="1" id="KW-0812">Transmembrane</keyword>
<evidence type="ECO:0000256" key="1">
    <source>
        <dbReference type="SAM" id="Phobius"/>
    </source>
</evidence>
<feature type="transmembrane region" description="Helical" evidence="1">
    <location>
        <begin position="60"/>
        <end position="79"/>
    </location>
</feature>
<protein>
    <submittedName>
        <fullName evidence="2">Uncharacterized protein</fullName>
    </submittedName>
</protein>
<sequence length="130" mass="14707">MGAWKLFALVNVLLASFSLRYLGSYDPGQIINFAIEVLSAIGLVLMSFELTFLPRKFWRALACIVFAKCFFMIVGWGVVEQSPLDGHVLEALLLFTLFHFAVGYGLWLYGSEHEQHADVPQLVRHSSLRE</sequence>
<gene>
    <name evidence="2" type="ORF">CVM73_27970</name>
</gene>
<dbReference type="OrthoDB" id="9981098at2"/>
<feature type="transmembrane region" description="Helical" evidence="1">
    <location>
        <begin position="91"/>
        <end position="109"/>
    </location>
</feature>
<keyword evidence="1" id="KW-0472">Membrane</keyword>
<proteinExistence type="predicted"/>
<keyword evidence="3" id="KW-1185">Reference proteome</keyword>
<dbReference type="EMBL" id="PGVG01000029">
    <property type="protein sequence ID" value="PJG52016.1"/>
    <property type="molecule type" value="Genomic_DNA"/>
</dbReference>
<name>A0A2M8R2H1_9BRAD</name>
<evidence type="ECO:0000313" key="2">
    <source>
        <dbReference type="EMBL" id="PJG52016.1"/>
    </source>
</evidence>
<dbReference type="AlphaFoldDB" id="A0A2M8R2H1"/>
<organism evidence="2 3">
    <name type="scientific">Bradyrhizobium forestalis</name>
    <dbReference type="NCBI Taxonomy" id="1419263"/>
    <lineage>
        <taxon>Bacteria</taxon>
        <taxon>Pseudomonadati</taxon>
        <taxon>Pseudomonadota</taxon>
        <taxon>Alphaproteobacteria</taxon>
        <taxon>Hyphomicrobiales</taxon>
        <taxon>Nitrobacteraceae</taxon>
        <taxon>Bradyrhizobium</taxon>
    </lineage>
</organism>
<reference evidence="2 3" key="1">
    <citation type="submission" date="2017-11" db="EMBL/GenBank/DDBJ databases">
        <title>Bradyrhizobium forestalis sp. nov., an efficient nitrogen-fixing bacterium isolated from nodules of forest legume species in the Amazon.</title>
        <authorList>
            <person name="Costa E.M."/>
            <person name="Guimaraes A."/>
            <person name="Carvalho T.S."/>
            <person name="Rodrigues T.L."/>
            <person name="Ribeiro P.R.A."/>
            <person name="Lebbe L."/>
            <person name="Willems A."/>
            <person name="Moreira F.M.S."/>
        </authorList>
    </citation>
    <scope>NUCLEOTIDE SEQUENCE [LARGE SCALE GENOMIC DNA]</scope>
    <source>
        <strain evidence="2 3">INPA54B</strain>
    </source>
</reference>
<dbReference type="Proteomes" id="UP000231194">
    <property type="component" value="Unassembled WGS sequence"/>
</dbReference>
<evidence type="ECO:0000313" key="3">
    <source>
        <dbReference type="Proteomes" id="UP000231194"/>
    </source>
</evidence>
<keyword evidence="1" id="KW-1133">Transmembrane helix</keyword>
<accession>A0A2M8R2H1</accession>
<feature type="transmembrane region" description="Helical" evidence="1">
    <location>
        <begin position="30"/>
        <end position="48"/>
    </location>
</feature>
<comment type="caution">
    <text evidence="2">The sequence shown here is derived from an EMBL/GenBank/DDBJ whole genome shotgun (WGS) entry which is preliminary data.</text>
</comment>